<comment type="caution">
    <text evidence="7">The sequence shown here is derived from an EMBL/GenBank/DDBJ whole genome shotgun (WGS) entry which is preliminary data.</text>
</comment>
<accession>A0A0B8PQI3</accession>
<sequence>MLYGDVPLITSETLEALLDAQPEGGVGLLTVVLDNPTGYGRIVRENGSVVAIVEQKDASEEQKAIQEINTGVLVADGKDLKRWLST</sequence>
<evidence type="ECO:0000256" key="5">
    <source>
        <dbReference type="ARBA" id="ARBA00048493"/>
    </source>
</evidence>
<comment type="function">
    <text evidence="6">Catalyzes the last two sequential reactions in the de novo biosynthetic pathway for UDP-N-acetylglucosamine (UDP-GlcNAc). The C-terminal domain catalyzes the transfer of acetyl group from acetyl coenzyme A to glucosamine-1-phosphate (GlcN-1-P) to produce N-acetylglucosamine-1-phosphate (GlcNAc-1-P), which is converted into UDP-GlcNAc by the transfer of uridine 5-monophosphate (from uridine 5-triphosphate), a reaction catalyzed by the N-terminal domain.</text>
</comment>
<evidence type="ECO:0000256" key="1">
    <source>
        <dbReference type="ARBA" id="ARBA00022679"/>
    </source>
</evidence>
<reference evidence="7 8" key="1">
    <citation type="submission" date="2015-01" db="EMBL/GenBank/DDBJ databases">
        <title>Vibrio sp. C5 JCM 19232 whole genome shotgun sequence.</title>
        <authorList>
            <person name="Sawabe T."/>
            <person name="Meirelles P."/>
            <person name="Feng G."/>
            <person name="Sayaka M."/>
            <person name="Hattori M."/>
            <person name="Ohkuma M."/>
        </authorList>
    </citation>
    <scope>NUCLEOTIDE SEQUENCE [LARGE SCALE GENOMIC DNA]</scope>
    <source>
        <strain evidence="7 8">JCM19232</strain>
    </source>
</reference>
<dbReference type="EMBL" id="BBSA01000019">
    <property type="protein sequence ID" value="GAM65393.1"/>
    <property type="molecule type" value="Genomic_DNA"/>
</dbReference>
<dbReference type="PANTHER" id="PTHR43584">
    <property type="entry name" value="NUCLEOTIDYL TRANSFERASE"/>
    <property type="match status" value="1"/>
</dbReference>
<gene>
    <name evidence="7" type="ORF">JCM19232_2993</name>
</gene>
<evidence type="ECO:0000313" key="8">
    <source>
        <dbReference type="Proteomes" id="UP000031670"/>
    </source>
</evidence>
<dbReference type="Gene3D" id="3.90.550.10">
    <property type="entry name" value="Spore Coat Polysaccharide Biosynthesis Protein SpsA, Chain A"/>
    <property type="match status" value="1"/>
</dbReference>
<keyword evidence="3 7" id="KW-0012">Acyltransferase</keyword>
<protein>
    <submittedName>
        <fullName evidence="7">N-acetylglucosamine-1-phosphate uridyltransferase</fullName>
        <ecNumber evidence="7">2.3.1.157</ecNumber>
    </submittedName>
</protein>
<dbReference type="InterPro" id="IPR029044">
    <property type="entry name" value="Nucleotide-diphossugar_trans"/>
</dbReference>
<dbReference type="AlphaFoldDB" id="A0A0B8PQI3"/>
<dbReference type="EC" id="2.3.1.157" evidence="7"/>
<evidence type="ECO:0000256" key="6">
    <source>
        <dbReference type="ARBA" id="ARBA00049628"/>
    </source>
</evidence>
<evidence type="ECO:0000256" key="3">
    <source>
        <dbReference type="ARBA" id="ARBA00023315"/>
    </source>
</evidence>
<comment type="catalytic activity">
    <reaction evidence="4">
        <text>alpha-D-glucosamine 1-phosphate + acetyl-CoA = N-acetyl-alpha-D-glucosamine 1-phosphate + CoA + H(+)</text>
        <dbReference type="Rhea" id="RHEA:13725"/>
        <dbReference type="ChEBI" id="CHEBI:15378"/>
        <dbReference type="ChEBI" id="CHEBI:57287"/>
        <dbReference type="ChEBI" id="CHEBI:57288"/>
        <dbReference type="ChEBI" id="CHEBI:57776"/>
        <dbReference type="ChEBI" id="CHEBI:58516"/>
        <dbReference type="EC" id="2.3.1.157"/>
    </reaction>
</comment>
<reference evidence="7 8" key="2">
    <citation type="submission" date="2015-01" db="EMBL/GenBank/DDBJ databases">
        <authorList>
            <consortium name="NBRP consortium"/>
            <person name="Sawabe T."/>
            <person name="Meirelles P."/>
            <person name="Feng G."/>
            <person name="Sayaka M."/>
            <person name="Hattori M."/>
            <person name="Ohkuma M."/>
        </authorList>
    </citation>
    <scope>NUCLEOTIDE SEQUENCE [LARGE SCALE GENOMIC DNA]</scope>
    <source>
        <strain evidence="7 8">JCM19232</strain>
    </source>
</reference>
<evidence type="ECO:0000313" key="7">
    <source>
        <dbReference type="EMBL" id="GAM65393.1"/>
    </source>
</evidence>
<comment type="catalytic activity">
    <reaction evidence="5">
        <text>N-acetyl-alpha-D-glucosamine 1-phosphate + UTP + H(+) = UDP-N-acetyl-alpha-D-glucosamine + diphosphate</text>
        <dbReference type="Rhea" id="RHEA:13509"/>
        <dbReference type="ChEBI" id="CHEBI:15378"/>
        <dbReference type="ChEBI" id="CHEBI:33019"/>
        <dbReference type="ChEBI" id="CHEBI:46398"/>
        <dbReference type="ChEBI" id="CHEBI:57705"/>
        <dbReference type="ChEBI" id="CHEBI:57776"/>
        <dbReference type="EC" id="2.7.7.23"/>
    </reaction>
</comment>
<dbReference type="InterPro" id="IPR050065">
    <property type="entry name" value="GlmU-like"/>
</dbReference>
<dbReference type="Proteomes" id="UP000031670">
    <property type="component" value="Unassembled WGS sequence"/>
</dbReference>
<evidence type="ECO:0000256" key="2">
    <source>
        <dbReference type="ARBA" id="ARBA00022695"/>
    </source>
</evidence>
<organism evidence="7 8">
    <name type="scientific">Vibrio ishigakensis</name>
    <dbReference type="NCBI Taxonomy" id="1481914"/>
    <lineage>
        <taxon>Bacteria</taxon>
        <taxon>Pseudomonadati</taxon>
        <taxon>Pseudomonadota</taxon>
        <taxon>Gammaproteobacteria</taxon>
        <taxon>Vibrionales</taxon>
        <taxon>Vibrionaceae</taxon>
        <taxon>Vibrio</taxon>
    </lineage>
</organism>
<evidence type="ECO:0000256" key="4">
    <source>
        <dbReference type="ARBA" id="ARBA00048247"/>
    </source>
</evidence>
<keyword evidence="1 7" id="KW-0808">Transferase</keyword>
<proteinExistence type="predicted"/>
<dbReference type="SUPFAM" id="SSF53448">
    <property type="entry name" value="Nucleotide-diphospho-sugar transferases"/>
    <property type="match status" value="1"/>
</dbReference>
<dbReference type="GO" id="GO:0003977">
    <property type="term" value="F:UDP-N-acetylglucosamine diphosphorylase activity"/>
    <property type="evidence" value="ECO:0007669"/>
    <property type="project" value="UniProtKB-EC"/>
</dbReference>
<name>A0A0B8PQI3_9VIBR</name>
<keyword evidence="2" id="KW-0548">Nucleotidyltransferase</keyword>
<dbReference type="PANTHER" id="PTHR43584:SF3">
    <property type="entry name" value="BIFUNCTIONAL PROTEIN GLMU"/>
    <property type="match status" value="1"/>
</dbReference>
<dbReference type="GO" id="GO:0019134">
    <property type="term" value="F:glucosamine-1-phosphate N-acetyltransferase activity"/>
    <property type="evidence" value="ECO:0007669"/>
    <property type="project" value="UniProtKB-EC"/>
</dbReference>